<protein>
    <recommendedName>
        <fullName evidence="1">Apple domain-containing protein</fullName>
    </recommendedName>
</protein>
<reference evidence="2" key="1">
    <citation type="submission" date="2021-02" db="EMBL/GenBank/DDBJ databases">
        <authorList>
            <person name="Nowell W R."/>
        </authorList>
    </citation>
    <scope>NUCLEOTIDE SEQUENCE</scope>
</reference>
<proteinExistence type="predicted"/>
<accession>A0A815NKQ3</accession>
<comment type="caution">
    <text evidence="2">The sequence shown here is derived from an EMBL/GenBank/DDBJ whole genome shotgun (WGS) entry which is preliminary data.</text>
</comment>
<dbReference type="AlphaFoldDB" id="A0A815NKQ3"/>
<name>A0A815NKQ3_9BILA</name>
<dbReference type="Proteomes" id="UP000663845">
    <property type="component" value="Unassembled WGS sequence"/>
</dbReference>
<dbReference type="EMBL" id="CAJNOG010001389">
    <property type="protein sequence ID" value="CAF1438918.1"/>
    <property type="molecule type" value="Genomic_DNA"/>
</dbReference>
<dbReference type="EMBL" id="CAJOAZ010001473">
    <property type="protein sequence ID" value="CAF3819381.1"/>
    <property type="molecule type" value="Genomic_DNA"/>
</dbReference>
<evidence type="ECO:0000313" key="2">
    <source>
        <dbReference type="EMBL" id="CAF1438918.1"/>
    </source>
</evidence>
<organism evidence="2 4">
    <name type="scientific">Adineta steineri</name>
    <dbReference type="NCBI Taxonomy" id="433720"/>
    <lineage>
        <taxon>Eukaryota</taxon>
        <taxon>Metazoa</taxon>
        <taxon>Spiralia</taxon>
        <taxon>Gnathifera</taxon>
        <taxon>Rotifera</taxon>
        <taxon>Eurotatoria</taxon>
        <taxon>Bdelloidea</taxon>
        <taxon>Adinetida</taxon>
        <taxon>Adinetidae</taxon>
        <taxon>Adineta</taxon>
    </lineage>
</organism>
<dbReference type="Proteomes" id="UP000663844">
    <property type="component" value="Unassembled WGS sequence"/>
</dbReference>
<dbReference type="InterPro" id="IPR003609">
    <property type="entry name" value="Pan_app"/>
</dbReference>
<gene>
    <name evidence="2" type="ORF">JYZ213_LOCUS40005</name>
    <name evidence="3" type="ORF">OXD698_LOCUS19344</name>
</gene>
<evidence type="ECO:0000313" key="3">
    <source>
        <dbReference type="EMBL" id="CAF3819381.1"/>
    </source>
</evidence>
<dbReference type="SUPFAM" id="SSF57414">
    <property type="entry name" value="Hairpin loop containing domain-like"/>
    <property type="match status" value="1"/>
</dbReference>
<dbReference type="Pfam" id="PF00024">
    <property type="entry name" value="PAN_1"/>
    <property type="match status" value="1"/>
</dbReference>
<evidence type="ECO:0000259" key="1">
    <source>
        <dbReference type="Pfam" id="PF00024"/>
    </source>
</evidence>
<feature type="domain" description="Apple" evidence="1">
    <location>
        <begin position="24"/>
        <end position="64"/>
    </location>
</feature>
<evidence type="ECO:0000313" key="4">
    <source>
        <dbReference type="Proteomes" id="UP000663845"/>
    </source>
</evidence>
<sequence length="363" mass="40522">MYSINVKIIKGSYFQPPVDTHLIDTLINIPSIKKCALICERHNICRTADYNITTNTCRLFETLTSAGAFVADPTTNILPFNYCTNDQQVEPNYVCTRGNTYTVQQIFDQLAAAPNITLTSTDRGAYANMYGVYASTSGGSLSFFTYTGTKNTLIQLPSEITNINSATNNGLGIVQYLNQSASIYKNIGTSFQPQLVSILNISLSYQPYSCLITSQYIYIAYMNSSVLMTIHDLSSGSILFNIISTTMTYQPVVSYWNDTIIVLDQYVAMEYTLNGTYKGNWPYFTGPQTTQRHYIHHDYAGRRHTCNYIGSYPGIYTFLLNGTQLAHGPTSCSRAIQVYITKDQAVLIYTQHGAPATMNVINF</sequence>